<reference evidence="2" key="1">
    <citation type="submission" date="2023-02" db="EMBL/GenBank/DDBJ databases">
        <title>Genome of toxic invasive species Heracleum sosnowskyi carries increased number of genes despite the absence of recent whole-genome duplications.</title>
        <authorList>
            <person name="Schelkunov M."/>
            <person name="Shtratnikova V."/>
            <person name="Makarenko M."/>
            <person name="Klepikova A."/>
            <person name="Omelchenko D."/>
            <person name="Novikova G."/>
            <person name="Obukhova E."/>
            <person name="Bogdanov V."/>
            <person name="Penin A."/>
            <person name="Logacheva M."/>
        </authorList>
    </citation>
    <scope>NUCLEOTIDE SEQUENCE</scope>
    <source>
        <strain evidence="2">Hsosn_3</strain>
        <tissue evidence="2">Leaf</tissue>
    </source>
</reference>
<feature type="transmembrane region" description="Helical" evidence="1">
    <location>
        <begin position="41"/>
        <end position="61"/>
    </location>
</feature>
<evidence type="ECO:0000256" key="1">
    <source>
        <dbReference type="SAM" id="Phobius"/>
    </source>
</evidence>
<keyword evidence="1" id="KW-1133">Transmembrane helix</keyword>
<evidence type="ECO:0000313" key="3">
    <source>
        <dbReference type="Proteomes" id="UP001237642"/>
    </source>
</evidence>
<comment type="caution">
    <text evidence="2">The sequence shown here is derived from an EMBL/GenBank/DDBJ whole genome shotgun (WGS) entry which is preliminary data.</text>
</comment>
<dbReference type="EMBL" id="JAUIZM010000006">
    <property type="protein sequence ID" value="KAK1379373.1"/>
    <property type="molecule type" value="Genomic_DNA"/>
</dbReference>
<keyword evidence="1" id="KW-0812">Transmembrane</keyword>
<accession>A0AAD8I5V3</accession>
<sequence length="238" mass="26461">MNGDRSSLQRSGAEGYAAINTTDTPITLTPPQPLRVEPKKFNWNLFIDIFSLIFFFLLLLYCGSEVYLHRNDQVRKHEFVIDSVVAAANYQPTNNKINSGWNLMFNVANRSNQSTFSYENVAVSGFYGDQILWATMLPSFYQRVGDHSALKMAMVSASAADGAYFPKGFIYGNRKLNMSPGIDVKLIATVTEHSKVSSQHTYQVLVFCLVKAAFASVLQLYSGNLQTTTAPLSPIFGI</sequence>
<dbReference type="Proteomes" id="UP001237642">
    <property type="component" value="Unassembled WGS sequence"/>
</dbReference>
<reference evidence="2" key="2">
    <citation type="submission" date="2023-05" db="EMBL/GenBank/DDBJ databases">
        <authorList>
            <person name="Schelkunov M.I."/>
        </authorList>
    </citation>
    <scope>NUCLEOTIDE SEQUENCE</scope>
    <source>
        <strain evidence="2">Hsosn_3</strain>
        <tissue evidence="2">Leaf</tissue>
    </source>
</reference>
<evidence type="ECO:0000313" key="2">
    <source>
        <dbReference type="EMBL" id="KAK1379373.1"/>
    </source>
</evidence>
<keyword evidence="3" id="KW-1185">Reference proteome</keyword>
<proteinExistence type="predicted"/>
<protein>
    <submittedName>
        <fullName evidence="2">Uncharacterized protein</fullName>
    </submittedName>
</protein>
<name>A0AAD8I5V3_9APIA</name>
<organism evidence="2 3">
    <name type="scientific">Heracleum sosnowskyi</name>
    <dbReference type="NCBI Taxonomy" id="360622"/>
    <lineage>
        <taxon>Eukaryota</taxon>
        <taxon>Viridiplantae</taxon>
        <taxon>Streptophyta</taxon>
        <taxon>Embryophyta</taxon>
        <taxon>Tracheophyta</taxon>
        <taxon>Spermatophyta</taxon>
        <taxon>Magnoliopsida</taxon>
        <taxon>eudicotyledons</taxon>
        <taxon>Gunneridae</taxon>
        <taxon>Pentapetalae</taxon>
        <taxon>asterids</taxon>
        <taxon>campanulids</taxon>
        <taxon>Apiales</taxon>
        <taxon>Apiaceae</taxon>
        <taxon>Apioideae</taxon>
        <taxon>apioid superclade</taxon>
        <taxon>Tordylieae</taxon>
        <taxon>Tordyliinae</taxon>
        <taxon>Heracleum</taxon>
    </lineage>
</organism>
<gene>
    <name evidence="2" type="ORF">POM88_026117</name>
</gene>
<dbReference type="AlphaFoldDB" id="A0AAD8I5V3"/>
<keyword evidence="1" id="KW-0472">Membrane</keyword>